<dbReference type="InterPro" id="IPR036663">
    <property type="entry name" value="Fumarylacetoacetase_C_sf"/>
</dbReference>
<dbReference type="InterPro" id="IPR011234">
    <property type="entry name" value="Fumarylacetoacetase-like_C"/>
</dbReference>
<dbReference type="Pfam" id="PF01557">
    <property type="entry name" value="FAA_hydrolase"/>
    <property type="match status" value="1"/>
</dbReference>
<evidence type="ECO:0000259" key="2">
    <source>
        <dbReference type="Pfam" id="PF01557"/>
    </source>
</evidence>
<dbReference type="PANTHER" id="PTHR30143">
    <property type="entry name" value="ACID HYDRATASE"/>
    <property type="match status" value="1"/>
</dbReference>
<reference evidence="3 4" key="1">
    <citation type="submission" date="2020-11" db="EMBL/GenBank/DDBJ databases">
        <title>The genome sequence of Novosphingobium sp. 1Y9A.</title>
        <authorList>
            <person name="Liu Y."/>
        </authorList>
    </citation>
    <scope>NUCLEOTIDE SEQUENCE [LARGE SCALE GENOMIC DNA]</scope>
    <source>
        <strain evidence="3 4">1Y9A</strain>
    </source>
</reference>
<feature type="domain" description="Fumarylacetoacetase-like C-terminal" evidence="2">
    <location>
        <begin position="58"/>
        <end position="228"/>
    </location>
</feature>
<keyword evidence="4" id="KW-1185">Reference proteome</keyword>
<dbReference type="Gene3D" id="3.90.850.10">
    <property type="entry name" value="Fumarylacetoacetase-like, C-terminal domain"/>
    <property type="match status" value="1"/>
</dbReference>
<keyword evidence="3" id="KW-0378">Hydrolase</keyword>
<evidence type="ECO:0000313" key="3">
    <source>
        <dbReference type="EMBL" id="MBF9149621.1"/>
    </source>
</evidence>
<name>A0ABS0HBR2_9SPHN</name>
<comment type="caution">
    <text evidence="3">The sequence shown here is derived from an EMBL/GenBank/DDBJ whole genome shotgun (WGS) entry which is preliminary data.</text>
</comment>
<dbReference type="Proteomes" id="UP000600799">
    <property type="component" value="Unassembled WGS sequence"/>
</dbReference>
<evidence type="ECO:0000313" key="4">
    <source>
        <dbReference type="Proteomes" id="UP000600799"/>
    </source>
</evidence>
<keyword evidence="1" id="KW-0456">Lyase</keyword>
<accession>A0ABS0HBR2</accession>
<evidence type="ECO:0000256" key="1">
    <source>
        <dbReference type="ARBA" id="ARBA00023239"/>
    </source>
</evidence>
<dbReference type="SUPFAM" id="SSF56529">
    <property type="entry name" value="FAH"/>
    <property type="match status" value="1"/>
</dbReference>
<organism evidence="3 4">
    <name type="scientific">Novosphingobium jiangmenense</name>
    <dbReference type="NCBI Taxonomy" id="2791981"/>
    <lineage>
        <taxon>Bacteria</taxon>
        <taxon>Pseudomonadati</taxon>
        <taxon>Pseudomonadota</taxon>
        <taxon>Alphaproteobacteria</taxon>
        <taxon>Sphingomonadales</taxon>
        <taxon>Sphingomonadaceae</taxon>
        <taxon>Novosphingobium</taxon>
    </lineage>
</organism>
<dbReference type="EMBL" id="JADQDC010000001">
    <property type="protein sequence ID" value="MBF9149621.1"/>
    <property type="molecule type" value="Genomic_DNA"/>
</dbReference>
<dbReference type="GO" id="GO:0016787">
    <property type="term" value="F:hydrolase activity"/>
    <property type="evidence" value="ECO:0007669"/>
    <property type="project" value="UniProtKB-KW"/>
</dbReference>
<dbReference type="RefSeq" id="WP_196273991.1">
    <property type="nucleotide sequence ID" value="NZ_JADQDC010000001.1"/>
</dbReference>
<gene>
    <name evidence="3" type="ORF">I2488_01255</name>
</gene>
<sequence length="240" mass="25197">MKRAPIKVPDIAPSLAEAYDIQRAVFGTSGLPVTVWKLALTSDPVREQFGAAEPAVGRLSASAILNPGTEARQTWPELYAEAEIVFQIGQDLPPTGTPYTRETVLPAIRAVHGGIELAASRYLGSSAPLKLFVADNAMAHAIVAGSHLAAGWEPRFGALPVSIQVNGELIETGSSSRVMGNPLDALVWLANWLCENGEGGLRRDQLVSSGSCTGATPVKAGDVVTADFGDKQGARITIVD</sequence>
<proteinExistence type="predicted"/>
<dbReference type="PANTHER" id="PTHR30143:SF0">
    <property type="entry name" value="2-KETO-4-PENTENOATE HYDRATASE"/>
    <property type="match status" value="1"/>
</dbReference>
<dbReference type="InterPro" id="IPR050772">
    <property type="entry name" value="Hydratase-Decarb/MhpD_sf"/>
</dbReference>
<protein>
    <submittedName>
        <fullName evidence="3">Fumarylacetoacetate hydrolase family protein</fullName>
    </submittedName>
</protein>